<feature type="domain" description="DUF6916" evidence="1">
    <location>
        <begin position="52"/>
        <end position="135"/>
    </location>
</feature>
<dbReference type="AlphaFoldDB" id="A0A845GWZ7"/>
<accession>A0A845GWZ7</accession>
<evidence type="ECO:0000313" key="3">
    <source>
        <dbReference type="Proteomes" id="UP000447355"/>
    </source>
</evidence>
<dbReference type="InterPro" id="IPR054209">
    <property type="entry name" value="DUF6916"/>
</dbReference>
<proteinExistence type="predicted"/>
<organism evidence="2 3">
    <name type="scientific">Duganella vulcania</name>
    <dbReference type="NCBI Taxonomy" id="2692166"/>
    <lineage>
        <taxon>Bacteria</taxon>
        <taxon>Pseudomonadati</taxon>
        <taxon>Pseudomonadota</taxon>
        <taxon>Betaproteobacteria</taxon>
        <taxon>Burkholderiales</taxon>
        <taxon>Oxalobacteraceae</taxon>
        <taxon>Telluria group</taxon>
        <taxon>Duganella</taxon>
    </lineage>
</organism>
<protein>
    <recommendedName>
        <fullName evidence="1">DUF6916 domain-containing protein</fullName>
    </recommendedName>
</protein>
<dbReference type="RefSeq" id="WP_161087391.1">
    <property type="nucleotide sequence ID" value="NZ_WWCX01000130.1"/>
</dbReference>
<comment type="caution">
    <text evidence="2">The sequence shown here is derived from an EMBL/GenBank/DDBJ whole genome shotgun (WGS) entry which is preliminary data.</text>
</comment>
<name>A0A845GWZ7_9BURK</name>
<dbReference type="EMBL" id="WWCX01000130">
    <property type="protein sequence ID" value="MYM98581.1"/>
    <property type="molecule type" value="Genomic_DNA"/>
</dbReference>
<reference evidence="2" key="1">
    <citation type="submission" date="2019-12" db="EMBL/GenBank/DDBJ databases">
        <title>Novel species isolated from a subtropical stream in China.</title>
        <authorList>
            <person name="Lu H."/>
        </authorList>
    </citation>
    <scope>NUCLEOTIDE SEQUENCE [LARGE SCALE GENOMIC DNA]</scope>
    <source>
        <strain evidence="2">FT81W</strain>
    </source>
</reference>
<evidence type="ECO:0000259" key="1">
    <source>
        <dbReference type="Pfam" id="PF21880"/>
    </source>
</evidence>
<sequence length="139" mass="14382">MERRTFVLATGGLLGGSGLCGAAELGKAKSAGVASVGAAPVPAPALAGSAAYLPLLQERFNVYPGNRGVAMTLLNVKRRFEAARGDQFSLTFAVPASQSLASGAYEVEHTGIGKQTMYLQLAGSGPEGNYYRADFNLLN</sequence>
<evidence type="ECO:0000313" key="2">
    <source>
        <dbReference type="EMBL" id="MYM98581.1"/>
    </source>
</evidence>
<dbReference type="Pfam" id="PF21880">
    <property type="entry name" value="DUF6916"/>
    <property type="match status" value="1"/>
</dbReference>
<gene>
    <name evidence="2" type="ORF">GTP90_32525</name>
</gene>
<dbReference type="Proteomes" id="UP000447355">
    <property type="component" value="Unassembled WGS sequence"/>
</dbReference>